<evidence type="ECO:0000259" key="3">
    <source>
        <dbReference type="Pfam" id="PF17919"/>
    </source>
</evidence>
<evidence type="ECO:0000313" key="6">
    <source>
        <dbReference type="Proteomes" id="UP000887116"/>
    </source>
</evidence>
<evidence type="ECO:0000259" key="4">
    <source>
        <dbReference type="Pfam" id="PF18701"/>
    </source>
</evidence>
<protein>
    <recommendedName>
        <fullName evidence="1">RNA-directed DNA polymerase</fullName>
        <ecNumber evidence="1">2.7.7.49</ecNumber>
    </recommendedName>
</protein>
<dbReference type="InterPro" id="IPR041577">
    <property type="entry name" value="RT_RNaseH_2"/>
</dbReference>
<dbReference type="Pfam" id="PF17919">
    <property type="entry name" value="RT_RNaseH_2"/>
    <property type="match status" value="1"/>
</dbReference>
<comment type="caution">
    <text evidence="5">The sequence shown here is derived from an EMBL/GenBank/DDBJ whole genome shotgun (WGS) entry which is preliminary data.</text>
</comment>
<dbReference type="InterPro" id="IPR043128">
    <property type="entry name" value="Rev_trsase/Diguanyl_cyclase"/>
</dbReference>
<dbReference type="Pfam" id="PF18701">
    <property type="entry name" value="DUF5641"/>
    <property type="match status" value="1"/>
</dbReference>
<proteinExistence type="predicted"/>
<organism evidence="5 6">
    <name type="scientific">Trichonephila clavata</name>
    <name type="common">Joro spider</name>
    <name type="synonym">Nephila clavata</name>
    <dbReference type="NCBI Taxonomy" id="2740835"/>
    <lineage>
        <taxon>Eukaryota</taxon>
        <taxon>Metazoa</taxon>
        <taxon>Ecdysozoa</taxon>
        <taxon>Arthropoda</taxon>
        <taxon>Chelicerata</taxon>
        <taxon>Arachnida</taxon>
        <taxon>Araneae</taxon>
        <taxon>Araneomorphae</taxon>
        <taxon>Entelegynae</taxon>
        <taxon>Araneoidea</taxon>
        <taxon>Nephilidae</taxon>
        <taxon>Trichonephila</taxon>
    </lineage>
</organism>
<accession>A0A8X6JF70</accession>
<dbReference type="InterPro" id="IPR043502">
    <property type="entry name" value="DNA/RNA_pol_sf"/>
</dbReference>
<dbReference type="Gene3D" id="3.30.70.270">
    <property type="match status" value="2"/>
</dbReference>
<dbReference type="PANTHER" id="PTHR33064:SF37">
    <property type="entry name" value="RIBONUCLEASE H"/>
    <property type="match status" value="1"/>
</dbReference>
<dbReference type="OrthoDB" id="6426130at2759"/>
<feature type="domain" description="DUF5641" evidence="4">
    <location>
        <begin position="35"/>
        <end position="115"/>
    </location>
</feature>
<reference evidence="5" key="1">
    <citation type="submission" date="2020-07" db="EMBL/GenBank/DDBJ databases">
        <title>Multicomponent nature underlies the extraordinary mechanical properties of spider dragline silk.</title>
        <authorList>
            <person name="Kono N."/>
            <person name="Nakamura H."/>
            <person name="Mori M."/>
            <person name="Yoshida Y."/>
            <person name="Ohtoshi R."/>
            <person name="Malay A.D."/>
            <person name="Moran D.A.P."/>
            <person name="Tomita M."/>
            <person name="Numata K."/>
            <person name="Arakawa K."/>
        </authorList>
    </citation>
    <scope>NUCLEOTIDE SEQUENCE</scope>
</reference>
<dbReference type="InterPro" id="IPR040676">
    <property type="entry name" value="DUF5641"/>
</dbReference>
<evidence type="ECO:0000256" key="2">
    <source>
        <dbReference type="SAM" id="MobiDB-lite"/>
    </source>
</evidence>
<dbReference type="EMBL" id="BMAO01018384">
    <property type="protein sequence ID" value="GFR22988.1"/>
    <property type="molecule type" value="Genomic_DNA"/>
</dbReference>
<dbReference type="SUPFAM" id="SSF56672">
    <property type="entry name" value="DNA/RNA polymerases"/>
    <property type="match status" value="1"/>
</dbReference>
<dbReference type="AlphaFoldDB" id="A0A8X6JF70"/>
<sequence length="459" mass="52824">MFLMGNSSIEVIDLDLCDFAKFQRRVKFRVKLLKDLRGRFRKEYLGLLVQKAHKTSRAFKVGEIVLIENPNKKRLYWPLGKVIELIPGRGGKVRTLKLRCSNSEIIRPIQRVFPLEIQSAETTDFTSEKSEENSRESPPPHLIYDVVHCFCVSCVMVTNYLFTNLIQLKILPPDFSIVFEVYTLQTKKRKNLPHEKKYHIKRVTSRNLDEHISHLKEIFRRLDENGLVLKISKCIFAKPEVYFLGHHVSASGIRPITERIQAILDFNRPSTVKQLRRFLGMLNFYHRFLPNAAKHQTKLNDFLLGIKKNKNKSIDWDEDSIKAFEYCKEQLSESTTLAHPVSNTHLAIMVDASDKAVGGVMQQYVSNHCQPLAFFSMRLTPTQKRLKSCFFADPDPYKPTLVDKSSTTSTSPSTVSATPHHSQQSTSEQSSKLRVRFDEPPAQYVTCSGRAVHPSKRFL</sequence>
<dbReference type="EC" id="2.7.7.49" evidence="1"/>
<feature type="domain" description="Reverse transcriptase/retrotransposon-derived protein RNase H-like" evidence="3">
    <location>
        <begin position="316"/>
        <end position="388"/>
    </location>
</feature>
<evidence type="ECO:0000256" key="1">
    <source>
        <dbReference type="ARBA" id="ARBA00012493"/>
    </source>
</evidence>
<evidence type="ECO:0000313" key="5">
    <source>
        <dbReference type="EMBL" id="GFR22988.1"/>
    </source>
</evidence>
<keyword evidence="6" id="KW-1185">Reference proteome</keyword>
<feature type="region of interest" description="Disordered" evidence="2">
    <location>
        <begin position="401"/>
        <end position="433"/>
    </location>
</feature>
<feature type="compositionally biased region" description="Low complexity" evidence="2">
    <location>
        <begin position="405"/>
        <end position="430"/>
    </location>
</feature>
<dbReference type="Proteomes" id="UP000887116">
    <property type="component" value="Unassembled WGS sequence"/>
</dbReference>
<gene>
    <name evidence="5" type="primary">TY3B-G</name>
    <name evidence="5" type="ORF">TNCT_295441</name>
</gene>
<dbReference type="GO" id="GO:0003964">
    <property type="term" value="F:RNA-directed DNA polymerase activity"/>
    <property type="evidence" value="ECO:0007669"/>
    <property type="project" value="UniProtKB-EC"/>
</dbReference>
<name>A0A8X6JF70_TRICU</name>
<dbReference type="FunFam" id="3.30.70.270:FF:000020">
    <property type="entry name" value="Transposon Tf2-6 polyprotein-like Protein"/>
    <property type="match status" value="1"/>
</dbReference>
<dbReference type="InterPro" id="IPR051320">
    <property type="entry name" value="Viral_Replic_Matur_Polypro"/>
</dbReference>
<dbReference type="PANTHER" id="PTHR33064">
    <property type="entry name" value="POL PROTEIN"/>
    <property type="match status" value="1"/>
</dbReference>